<organism evidence="5 6">
    <name type="scientific">Allocatelliglobosispora scoriae</name>
    <dbReference type="NCBI Taxonomy" id="643052"/>
    <lineage>
        <taxon>Bacteria</taxon>
        <taxon>Bacillati</taxon>
        <taxon>Actinomycetota</taxon>
        <taxon>Actinomycetes</taxon>
        <taxon>Micromonosporales</taxon>
        <taxon>Micromonosporaceae</taxon>
        <taxon>Allocatelliglobosispora</taxon>
    </lineage>
</organism>
<keyword evidence="3" id="KW-1133">Transmembrane helix</keyword>
<dbReference type="RefSeq" id="WP_184835012.1">
    <property type="nucleotide sequence ID" value="NZ_JACHMN010000002.1"/>
</dbReference>
<evidence type="ECO:0000259" key="4">
    <source>
        <dbReference type="Pfam" id="PF02525"/>
    </source>
</evidence>
<evidence type="ECO:0000313" key="6">
    <source>
        <dbReference type="Proteomes" id="UP000587527"/>
    </source>
</evidence>
<protein>
    <submittedName>
        <fullName evidence="5">Putative NADPH-quinone reductase</fullName>
    </submittedName>
</protein>
<keyword evidence="6" id="KW-1185">Reference proteome</keyword>
<comment type="caution">
    <text evidence="5">The sequence shown here is derived from an EMBL/GenBank/DDBJ whole genome shotgun (WGS) entry which is preliminary data.</text>
</comment>
<dbReference type="InterPro" id="IPR003680">
    <property type="entry name" value="Flavodoxin_fold"/>
</dbReference>
<evidence type="ECO:0000313" key="5">
    <source>
        <dbReference type="EMBL" id="MBB5868808.1"/>
    </source>
</evidence>
<keyword evidence="3" id="KW-0472">Membrane</keyword>
<dbReference type="Pfam" id="PF02525">
    <property type="entry name" value="Flavodoxin_2"/>
    <property type="match status" value="1"/>
</dbReference>
<evidence type="ECO:0000256" key="3">
    <source>
        <dbReference type="SAM" id="Phobius"/>
    </source>
</evidence>
<feature type="transmembrane region" description="Helical" evidence="3">
    <location>
        <begin position="78"/>
        <end position="98"/>
    </location>
</feature>
<evidence type="ECO:0000256" key="2">
    <source>
        <dbReference type="ARBA" id="ARBA00023002"/>
    </source>
</evidence>
<feature type="transmembrane region" description="Helical" evidence="3">
    <location>
        <begin position="125"/>
        <end position="143"/>
    </location>
</feature>
<dbReference type="PANTHER" id="PTHR10204:SF34">
    <property type="entry name" value="NAD(P)H DEHYDROGENASE [QUINONE] 1 ISOFORM 1"/>
    <property type="match status" value="1"/>
</dbReference>
<dbReference type="SUPFAM" id="SSF52218">
    <property type="entry name" value="Flavoproteins"/>
    <property type="match status" value="1"/>
</dbReference>
<comment type="similarity">
    <text evidence="1">Belongs to the NAD(P)H dehydrogenase (quinone) family.</text>
</comment>
<keyword evidence="3" id="KW-0812">Transmembrane</keyword>
<keyword evidence="2" id="KW-0560">Oxidoreductase</keyword>
<dbReference type="GO" id="GO:0003955">
    <property type="term" value="F:NAD(P)H dehydrogenase (quinone) activity"/>
    <property type="evidence" value="ECO:0007669"/>
    <property type="project" value="TreeGrafter"/>
</dbReference>
<name>A0A841BN49_9ACTN</name>
<dbReference type="GO" id="GO:0005829">
    <property type="term" value="C:cytosol"/>
    <property type="evidence" value="ECO:0007669"/>
    <property type="project" value="TreeGrafter"/>
</dbReference>
<dbReference type="AlphaFoldDB" id="A0A841BN49"/>
<dbReference type="PANTHER" id="PTHR10204">
    <property type="entry name" value="NAD P H OXIDOREDUCTASE-RELATED"/>
    <property type="match status" value="1"/>
</dbReference>
<accession>A0A841BN49</accession>
<dbReference type="Gene3D" id="3.40.50.360">
    <property type="match status" value="1"/>
</dbReference>
<evidence type="ECO:0000256" key="1">
    <source>
        <dbReference type="ARBA" id="ARBA00006252"/>
    </source>
</evidence>
<dbReference type="EMBL" id="JACHMN010000002">
    <property type="protein sequence ID" value="MBB5868808.1"/>
    <property type="molecule type" value="Genomic_DNA"/>
</dbReference>
<proteinExistence type="inferred from homology"/>
<gene>
    <name evidence="5" type="ORF">F4553_002187</name>
</gene>
<sequence length="205" mass="23498">MKVKVVLSHPYDGSYCYALTQSVLAGLARGNHEVDFLHLEEDGFNPVMSAEDLRGYATGTAIDPKVHDYQQRTRDADYLVFIFPIWWELMPAVLKGYFDKVYLKGFAYEEGRGGRFTTPLTRTKGVTIITTMTMPGFLYRIWFGNAIQRAMIRGTFHKIGMHRKTLTWINFDNVKSVSQDRRVGWLSGIENRFAGLDEIVARTSR</sequence>
<dbReference type="Proteomes" id="UP000587527">
    <property type="component" value="Unassembled WGS sequence"/>
</dbReference>
<reference evidence="5 6" key="1">
    <citation type="submission" date="2020-08" db="EMBL/GenBank/DDBJ databases">
        <title>Sequencing the genomes of 1000 actinobacteria strains.</title>
        <authorList>
            <person name="Klenk H.-P."/>
        </authorList>
    </citation>
    <scope>NUCLEOTIDE SEQUENCE [LARGE SCALE GENOMIC DNA]</scope>
    <source>
        <strain evidence="5 6">DSM 45362</strain>
    </source>
</reference>
<dbReference type="InterPro" id="IPR051545">
    <property type="entry name" value="NAD(P)H_dehydrogenase_qn"/>
</dbReference>
<dbReference type="InterPro" id="IPR029039">
    <property type="entry name" value="Flavoprotein-like_sf"/>
</dbReference>
<feature type="domain" description="Flavodoxin-like fold" evidence="4">
    <location>
        <begin position="1"/>
        <end position="164"/>
    </location>
</feature>